<feature type="domain" description="LYR motif-containing protein Cup1-like N-terminal" evidence="1">
    <location>
        <begin position="21"/>
        <end position="103"/>
    </location>
</feature>
<accession>A0A9W9LTX2</accession>
<evidence type="ECO:0000313" key="3">
    <source>
        <dbReference type="Proteomes" id="UP001149163"/>
    </source>
</evidence>
<evidence type="ECO:0000313" key="2">
    <source>
        <dbReference type="EMBL" id="KAJ5176568.1"/>
    </source>
</evidence>
<proteinExistence type="predicted"/>
<dbReference type="Pfam" id="PF20263">
    <property type="entry name" value="LYRM2-like"/>
    <property type="match status" value="1"/>
</dbReference>
<evidence type="ECO:0000259" key="1">
    <source>
        <dbReference type="Pfam" id="PF20263"/>
    </source>
</evidence>
<dbReference type="Proteomes" id="UP001149163">
    <property type="component" value="Unassembled WGS sequence"/>
</dbReference>
<reference evidence="2" key="1">
    <citation type="submission" date="2022-11" db="EMBL/GenBank/DDBJ databases">
        <authorList>
            <person name="Petersen C."/>
        </authorList>
    </citation>
    <scope>NUCLEOTIDE SEQUENCE</scope>
    <source>
        <strain evidence="2">IBT 26290</strain>
    </source>
</reference>
<name>A0A9W9LTX2_9EURO</name>
<dbReference type="GeneID" id="81423746"/>
<sequence length="338" mass="38792">MASTPLSRPLHAPDSIPWMSLLRATLRECSYLPDPIARGYMREYVVNRYRRSRQSHRSDPELARTARHGLSLLQRANEGYQRPLERVLLMSYGRIGKRRHELLAQLMKPQVPSDTDALKELVAKPIAFEDGWEPPEIVMSLAKSQMHNGILSTSRVRPALKNLQPPIPETNSWGRPVSRVRRVNIRKNWYGSTLETLLPPLPDAELRVLDGLIEGTVAWAPRPRKPATLTAPHEDNHGDESILKFLTEGPQKGHTFRDFANGRPHEITDRFMRRQWRRISCLVPRMHYSVKANKWFFIWDTPKVMPELAFEVDTEANPDQIFGGSVQGRDQNQARGPV</sequence>
<dbReference type="EMBL" id="JAPQKN010000001">
    <property type="protein sequence ID" value="KAJ5176568.1"/>
    <property type="molecule type" value="Genomic_DNA"/>
</dbReference>
<organism evidence="2 3">
    <name type="scientific">Penicillium canariense</name>
    <dbReference type="NCBI Taxonomy" id="189055"/>
    <lineage>
        <taxon>Eukaryota</taxon>
        <taxon>Fungi</taxon>
        <taxon>Dikarya</taxon>
        <taxon>Ascomycota</taxon>
        <taxon>Pezizomycotina</taxon>
        <taxon>Eurotiomycetes</taxon>
        <taxon>Eurotiomycetidae</taxon>
        <taxon>Eurotiales</taxon>
        <taxon>Aspergillaceae</taxon>
        <taxon>Penicillium</taxon>
    </lineage>
</organism>
<dbReference type="RefSeq" id="XP_056548176.1">
    <property type="nucleotide sequence ID" value="XM_056684570.1"/>
</dbReference>
<dbReference type="OrthoDB" id="5521299at2759"/>
<gene>
    <name evidence="2" type="ORF">N7482_002445</name>
</gene>
<dbReference type="AlphaFoldDB" id="A0A9W9LTX2"/>
<comment type="caution">
    <text evidence="2">The sequence shown here is derived from an EMBL/GenBank/DDBJ whole genome shotgun (WGS) entry which is preliminary data.</text>
</comment>
<protein>
    <recommendedName>
        <fullName evidence="1">LYR motif-containing protein Cup1-like N-terminal domain-containing protein</fullName>
    </recommendedName>
</protein>
<dbReference type="CDD" id="cd20273">
    <property type="entry name" value="Complex1_LYR_unchar"/>
    <property type="match status" value="1"/>
</dbReference>
<dbReference type="InterPro" id="IPR046896">
    <property type="entry name" value="Cup1-like_N"/>
</dbReference>
<reference evidence="2" key="2">
    <citation type="journal article" date="2023" name="IMA Fungus">
        <title>Comparative genomic study of the Penicillium genus elucidates a diverse pangenome and 15 lateral gene transfer events.</title>
        <authorList>
            <person name="Petersen C."/>
            <person name="Sorensen T."/>
            <person name="Nielsen M.R."/>
            <person name="Sondergaard T.E."/>
            <person name="Sorensen J.L."/>
            <person name="Fitzpatrick D.A."/>
            <person name="Frisvad J.C."/>
            <person name="Nielsen K.L."/>
        </authorList>
    </citation>
    <scope>NUCLEOTIDE SEQUENCE</scope>
    <source>
        <strain evidence="2">IBT 26290</strain>
    </source>
</reference>
<keyword evidence="3" id="KW-1185">Reference proteome</keyword>